<dbReference type="InterPro" id="IPR000415">
    <property type="entry name" value="Nitroreductase-like"/>
</dbReference>
<keyword evidence="1" id="KW-0472">Membrane</keyword>
<dbReference type="OrthoDB" id="26525at2759"/>
<protein>
    <recommendedName>
        <fullName evidence="2">Nitroreductase domain-containing protein</fullName>
    </recommendedName>
</protein>
<keyword evidence="4" id="KW-1185">Reference proteome</keyword>
<dbReference type="Gene3D" id="3.40.109.10">
    <property type="entry name" value="NADH Oxidase"/>
    <property type="match status" value="1"/>
</dbReference>
<reference evidence="3" key="1">
    <citation type="submission" date="2021-11" db="EMBL/GenBank/DDBJ databases">
        <authorList>
            <consortium name="Genoscope - CEA"/>
            <person name="William W."/>
        </authorList>
    </citation>
    <scope>NUCLEOTIDE SEQUENCE</scope>
</reference>
<dbReference type="InterPro" id="IPR029479">
    <property type="entry name" value="Nitroreductase"/>
</dbReference>
<feature type="transmembrane region" description="Helical" evidence="1">
    <location>
        <begin position="91"/>
        <end position="111"/>
    </location>
</feature>
<organism evidence="3 4">
    <name type="scientific">Pelagomonas calceolata</name>
    <dbReference type="NCBI Taxonomy" id="35677"/>
    <lineage>
        <taxon>Eukaryota</taxon>
        <taxon>Sar</taxon>
        <taxon>Stramenopiles</taxon>
        <taxon>Ochrophyta</taxon>
        <taxon>Pelagophyceae</taxon>
        <taxon>Pelagomonadales</taxon>
        <taxon>Pelagomonadaceae</taxon>
        <taxon>Pelagomonas</taxon>
    </lineage>
</organism>
<comment type="caution">
    <text evidence="3">The sequence shown here is derived from an EMBL/GenBank/DDBJ whole genome shotgun (WGS) entry which is preliminary data.</text>
</comment>
<dbReference type="Proteomes" id="UP000789595">
    <property type="component" value="Unassembled WGS sequence"/>
</dbReference>
<feature type="transmembrane region" description="Helical" evidence="1">
    <location>
        <begin position="123"/>
        <end position="141"/>
    </location>
</feature>
<evidence type="ECO:0000259" key="2">
    <source>
        <dbReference type="Pfam" id="PF00881"/>
    </source>
</evidence>
<gene>
    <name evidence="3" type="ORF">PECAL_1P04230</name>
</gene>
<dbReference type="PANTHER" id="PTHR43821:SF1">
    <property type="entry name" value="NAD(P)H NITROREDUCTASE YDJA-RELATED"/>
    <property type="match status" value="1"/>
</dbReference>
<sequence>MDATDLFLAGLQLYFITMNWTVERSYCAAPITEGSDCFLCPETHEFCTAHNPLFLARPEWLRLATCFSAYAFCVGYLVILWAALTDGWAKLRAPILLFIGAKMYALIYYHTMEFTSETPPLGLGAYFGVEGPYLLAGVLVIRKVMAGSLNPLKARRSVVKYSSKRVPKAATQRALEAAIMAPNHFLSEPWRFYTCGPETKAKLCGLNEDKRKAAEAVPEWLIVTLASEHKLTEKLGLEDHAATACAVQNFMLSLASEGIASKWMTGALGAPPEAVLECVGAGRGEKLMGAIWYGYPSKALSEDATAPRRKKGLEGVLTACA</sequence>
<evidence type="ECO:0000313" key="4">
    <source>
        <dbReference type="Proteomes" id="UP000789595"/>
    </source>
</evidence>
<feature type="domain" description="Nitroreductase" evidence="2">
    <location>
        <begin position="152"/>
        <end position="225"/>
    </location>
</feature>
<keyword evidence="1" id="KW-0812">Transmembrane</keyword>
<name>A0A8J2WPQ9_9STRA</name>
<feature type="transmembrane region" description="Helical" evidence="1">
    <location>
        <begin position="60"/>
        <end position="84"/>
    </location>
</feature>
<dbReference type="PANTHER" id="PTHR43821">
    <property type="entry name" value="NAD(P)H NITROREDUCTASE YDJA-RELATED"/>
    <property type="match status" value="1"/>
</dbReference>
<keyword evidence="1" id="KW-1133">Transmembrane helix</keyword>
<proteinExistence type="predicted"/>
<dbReference type="EMBL" id="CAKKNE010000001">
    <property type="protein sequence ID" value="CAH0364072.1"/>
    <property type="molecule type" value="Genomic_DNA"/>
</dbReference>
<dbReference type="InterPro" id="IPR052530">
    <property type="entry name" value="NAD(P)H_nitroreductase"/>
</dbReference>
<dbReference type="AlphaFoldDB" id="A0A8J2WPQ9"/>
<dbReference type="Pfam" id="PF00881">
    <property type="entry name" value="Nitroreductase"/>
    <property type="match status" value="1"/>
</dbReference>
<evidence type="ECO:0000256" key="1">
    <source>
        <dbReference type="SAM" id="Phobius"/>
    </source>
</evidence>
<accession>A0A8J2WPQ9</accession>
<dbReference type="SUPFAM" id="SSF55469">
    <property type="entry name" value="FMN-dependent nitroreductase-like"/>
    <property type="match status" value="1"/>
</dbReference>
<dbReference type="GO" id="GO:0016491">
    <property type="term" value="F:oxidoreductase activity"/>
    <property type="evidence" value="ECO:0007669"/>
    <property type="project" value="InterPro"/>
</dbReference>
<evidence type="ECO:0000313" key="3">
    <source>
        <dbReference type="EMBL" id="CAH0364072.1"/>
    </source>
</evidence>